<dbReference type="RefSeq" id="XP_005536537.1">
    <property type="nucleotide sequence ID" value="XM_005536480.1"/>
</dbReference>
<dbReference type="EMBL" id="AP006493">
    <property type="protein sequence ID" value="BAM80501.1"/>
    <property type="molecule type" value="Genomic_DNA"/>
</dbReference>
<dbReference type="Gramene" id="CMK119CT">
    <property type="protein sequence ID" value="CMK119CT"/>
    <property type="gene ID" value="CMK119C"/>
</dbReference>
<reference evidence="1 2" key="1">
    <citation type="journal article" date="2004" name="Nature">
        <title>Genome sequence of the ultrasmall unicellular red alga Cyanidioschyzon merolae 10D.</title>
        <authorList>
            <person name="Matsuzaki M."/>
            <person name="Misumi O."/>
            <person name="Shin-i T."/>
            <person name="Maruyama S."/>
            <person name="Takahara M."/>
            <person name="Miyagishima S."/>
            <person name="Mori T."/>
            <person name="Nishida K."/>
            <person name="Yagisawa F."/>
            <person name="Nishida K."/>
            <person name="Yoshida Y."/>
            <person name="Nishimura Y."/>
            <person name="Nakao S."/>
            <person name="Kobayashi T."/>
            <person name="Momoyama Y."/>
            <person name="Higashiyama T."/>
            <person name="Minoda A."/>
            <person name="Sano M."/>
            <person name="Nomoto H."/>
            <person name="Oishi K."/>
            <person name="Hayashi H."/>
            <person name="Ohta F."/>
            <person name="Nishizaka S."/>
            <person name="Haga S."/>
            <person name="Miura S."/>
            <person name="Morishita T."/>
            <person name="Kabeya Y."/>
            <person name="Terasawa K."/>
            <person name="Suzuki Y."/>
            <person name="Ishii Y."/>
            <person name="Asakawa S."/>
            <person name="Takano H."/>
            <person name="Ohta N."/>
            <person name="Kuroiwa H."/>
            <person name="Tanaka K."/>
            <person name="Shimizu N."/>
            <person name="Sugano S."/>
            <person name="Sato N."/>
            <person name="Nozaki H."/>
            <person name="Ogasawara N."/>
            <person name="Kohara Y."/>
            <person name="Kuroiwa T."/>
        </authorList>
    </citation>
    <scope>NUCLEOTIDE SEQUENCE [LARGE SCALE GENOMIC DNA]</scope>
    <source>
        <strain evidence="1 2">10D</strain>
    </source>
</reference>
<organism evidence="1 2">
    <name type="scientific">Cyanidioschyzon merolae (strain NIES-3377 / 10D)</name>
    <name type="common">Unicellular red alga</name>
    <dbReference type="NCBI Taxonomy" id="280699"/>
    <lineage>
        <taxon>Eukaryota</taxon>
        <taxon>Rhodophyta</taxon>
        <taxon>Bangiophyceae</taxon>
        <taxon>Cyanidiales</taxon>
        <taxon>Cyanidiaceae</taxon>
        <taxon>Cyanidioschyzon</taxon>
    </lineage>
</organism>
<protein>
    <submittedName>
        <fullName evidence="1">Uncharacterized protein</fullName>
    </submittedName>
</protein>
<sequence length="1306" mass="147193">MLPERDPTRLVSLHTRVAEAQRLARSWFQEVSGSQRYGQQRAVSGATAVRVHSNEPIPEQVQRLLTQGSLREIDVVLETLLSEWARASEQTCTSIARALRSCLPQVRNGAECFVARFAWRLVALDETSARVLLLAAAHSDREELACAVAALADRAYLERSAVALPAMPEYELVRQTTNIAVAYLQAVMTPSTASRARRIFLRYALPSNLAQAALYLLLQYRGDQFPSEEFSLILERFPQPDVSMLLWYLVRMEAFLSGTASVPDPSVIAGVGQTRSMLSRRDAFREHRDSAAVLLLLHDWHALERYGSVWFSSMGPSKEQLNDLYDWKRVDVRLFWTVRILGSSTNSEHLSHVADLSDALEALLERTQSLFPRTRALCQTIGHVLALESNLEKLAEWLWSQESERIPLPLFVSYLFAVHQPQVQGAVILKLAHRNRLSHGKTQYPIEVLYVVIAALLVTLRTGELVTGLNICLFIDCMQSFVQNNEVFLKTFLPCIQLVFGEALREAREQHRLAWERLWVTILGRLALRLPRAQRLLEQGLSRALNRDHQYATSVLSLYMKSVRDLCSSVPARGMQLLALIQAVVLRMRETNAGHDAIAYALEALDHLVQAQLMDPAKTLRFLLQQMPLSAYKSNRWPALLANAWFGLLTSILREYPWQPTRRAHRLLRVLLWLLHDCESDPRAALALTRLGYRVWYAAQWWEHQQAPRHTAGALPSNDADLSGEAELLESLPHLMPNDQWTPRSIERLARYIQFAVDPALTEQVPLLPVLEASDAFYGLARMLIHGAWAHRSRAAYHARRLRLGRSRDSQAYLQRELTSLREYADSLPTLSPIRLVMNLVLDMEQNAPLALVSAQLMATCGATLRSGLSYEALYAMCGASGNTSESGGAARLARLLCVWLLAPSSNSSETPSESFWRLLDFDLRPYQIVLQPDEDALLEQMLRRFWMAPLWSCVSQGVEGATGAATAAAPTDPADDLLEVMKQSWACFGATVWPWLVQRSALAYRMRWQPWLVQQRRIGAWLERICGRRLIIPEAAPLFIEARLPFFRPVSLAESLLRLEGAGASLEHVLRSAGRHVWSALLDMDSMATTTTTSDVTAAVDEMKQSDEQRRQRLVAYWRALLCNEYAASCTEVVAPGALRADHATSLNRAESAFPDDDPLMETSSPVSSFEESIAYADPLCLVILERIQRQYSSRTQRLIALHQALDEGSPHTHSKRSLRWYTRCIGLVQGAFGGIMLALLPLIPLEQATLCLDRLHTITSLARQESSDQRITGAFVSSQDRQRDLTLLNELCERIRLELLCFPA</sequence>
<accession>M1US66</accession>
<dbReference type="OrthoDB" id="10539793at2759"/>
<proteinExistence type="predicted"/>
<name>M1US66_CYAM1</name>
<dbReference type="Proteomes" id="UP000007014">
    <property type="component" value="Chromosome 11"/>
</dbReference>
<dbReference type="KEGG" id="cme:CYME_CMK119C"/>
<reference evidence="1 2" key="2">
    <citation type="journal article" date="2007" name="BMC Biol.">
        <title>A 100%-complete sequence reveals unusually simple genomic features in the hot-spring red alga Cyanidioschyzon merolae.</title>
        <authorList>
            <person name="Nozaki H."/>
            <person name="Takano H."/>
            <person name="Misumi O."/>
            <person name="Terasawa K."/>
            <person name="Matsuzaki M."/>
            <person name="Maruyama S."/>
            <person name="Nishida K."/>
            <person name="Yagisawa F."/>
            <person name="Yoshida Y."/>
            <person name="Fujiwara T."/>
            <person name="Takio S."/>
            <person name="Tamura K."/>
            <person name="Chung S.J."/>
            <person name="Nakamura S."/>
            <person name="Kuroiwa H."/>
            <person name="Tanaka K."/>
            <person name="Sato N."/>
            <person name="Kuroiwa T."/>
        </authorList>
    </citation>
    <scope>NUCLEOTIDE SEQUENCE [LARGE SCALE GENOMIC DNA]</scope>
    <source>
        <strain evidence="1 2">10D</strain>
    </source>
</reference>
<evidence type="ECO:0000313" key="2">
    <source>
        <dbReference type="Proteomes" id="UP000007014"/>
    </source>
</evidence>
<keyword evidence="2" id="KW-1185">Reference proteome</keyword>
<dbReference type="GeneID" id="16994474"/>
<gene>
    <name evidence="1" type="ORF">CYME_CMK119C</name>
</gene>
<evidence type="ECO:0000313" key="1">
    <source>
        <dbReference type="EMBL" id="BAM80501.1"/>
    </source>
</evidence>
<dbReference type="HOGENOM" id="CLU_261106_0_0_1"/>